<name>A0A8S5QK23_9CAUD</name>
<proteinExistence type="predicted"/>
<sequence>METKRKEATRIEITNVRELDRAEDEGFIKRLHTSLFRGYISRVEGPIIKPYKGRFGEGVKLLTCNHDSTRYSYVTYYIYTKNEGNENE</sequence>
<protein>
    <submittedName>
        <fullName evidence="1">Uncharacterized protein</fullName>
    </submittedName>
</protein>
<accession>A0A8S5QK23</accession>
<evidence type="ECO:0000313" key="1">
    <source>
        <dbReference type="EMBL" id="DAE19607.1"/>
    </source>
</evidence>
<organism evidence="1">
    <name type="scientific">Siphoviridae sp. ct33S22</name>
    <dbReference type="NCBI Taxonomy" id="2826279"/>
    <lineage>
        <taxon>Viruses</taxon>
        <taxon>Duplodnaviria</taxon>
        <taxon>Heunggongvirae</taxon>
        <taxon>Uroviricota</taxon>
        <taxon>Caudoviricetes</taxon>
    </lineage>
</organism>
<reference evidence="1" key="1">
    <citation type="journal article" date="2021" name="Proc. Natl. Acad. Sci. U.S.A.">
        <title>A Catalog of Tens of Thousands of Viruses from Human Metagenomes Reveals Hidden Associations with Chronic Diseases.</title>
        <authorList>
            <person name="Tisza M.J."/>
            <person name="Buck C.B."/>
        </authorList>
    </citation>
    <scope>NUCLEOTIDE SEQUENCE</scope>
    <source>
        <strain evidence="1">Ct33S22</strain>
    </source>
</reference>
<dbReference type="EMBL" id="BK015679">
    <property type="protein sequence ID" value="DAE19607.1"/>
    <property type="molecule type" value="Genomic_DNA"/>
</dbReference>